<comment type="subcellular location">
    <subcellularLocation>
        <location evidence="1">Cytoplasm</location>
    </subcellularLocation>
</comment>
<evidence type="ECO:0000256" key="1">
    <source>
        <dbReference type="ARBA" id="ARBA00004496"/>
    </source>
</evidence>
<evidence type="ECO:0000259" key="10">
    <source>
        <dbReference type="PROSITE" id="PS50110"/>
    </source>
</evidence>
<evidence type="ECO:0000256" key="5">
    <source>
        <dbReference type="ARBA" id="ARBA00023015"/>
    </source>
</evidence>
<dbReference type="OrthoDB" id="6593698at2"/>
<dbReference type="InterPro" id="IPR001867">
    <property type="entry name" value="OmpR/PhoB-type_DNA-bd"/>
</dbReference>
<keyword evidence="2" id="KW-0963">Cytoplasm</keyword>
<evidence type="ECO:0000256" key="3">
    <source>
        <dbReference type="ARBA" id="ARBA00022553"/>
    </source>
</evidence>
<protein>
    <submittedName>
        <fullName evidence="12">Response regulator transcription factor</fullName>
    </submittedName>
</protein>
<dbReference type="Pfam" id="PF00486">
    <property type="entry name" value="Trans_reg_C"/>
    <property type="match status" value="1"/>
</dbReference>
<dbReference type="Gene3D" id="3.40.50.2300">
    <property type="match status" value="1"/>
</dbReference>
<evidence type="ECO:0000256" key="8">
    <source>
        <dbReference type="PROSITE-ProRule" id="PRU00169"/>
    </source>
</evidence>
<dbReference type="GO" id="GO:0006355">
    <property type="term" value="P:regulation of DNA-templated transcription"/>
    <property type="evidence" value="ECO:0007669"/>
    <property type="project" value="InterPro"/>
</dbReference>
<name>A0A8H9NVF8_9ENTR</name>
<comment type="caution">
    <text evidence="8">Lacks conserved residue(s) required for the propagation of feature annotation.</text>
</comment>
<dbReference type="InterPro" id="IPR036388">
    <property type="entry name" value="WH-like_DNA-bd_sf"/>
</dbReference>
<dbReference type="InterPro" id="IPR011006">
    <property type="entry name" value="CheY-like_superfamily"/>
</dbReference>
<keyword evidence="6 9" id="KW-0238">DNA-binding</keyword>
<dbReference type="KEGG" id="cfar:CI104_20230"/>
<dbReference type="SMART" id="SM00862">
    <property type="entry name" value="Trans_reg_C"/>
    <property type="match status" value="1"/>
</dbReference>
<dbReference type="GeneID" id="92971941"/>
<dbReference type="GO" id="GO:0000976">
    <property type="term" value="F:transcription cis-regulatory region binding"/>
    <property type="evidence" value="ECO:0007669"/>
    <property type="project" value="TreeGrafter"/>
</dbReference>
<feature type="domain" description="Response regulatory" evidence="10">
    <location>
        <begin position="2"/>
        <end position="114"/>
    </location>
</feature>
<evidence type="ECO:0000256" key="4">
    <source>
        <dbReference type="ARBA" id="ARBA00023012"/>
    </source>
</evidence>
<keyword evidence="3" id="KW-0597">Phosphoprotein</keyword>
<dbReference type="GO" id="GO:0000156">
    <property type="term" value="F:phosphorelay response regulator activity"/>
    <property type="evidence" value="ECO:0007669"/>
    <property type="project" value="TreeGrafter"/>
</dbReference>
<dbReference type="Gene3D" id="1.10.10.10">
    <property type="entry name" value="Winged helix-like DNA-binding domain superfamily/Winged helix DNA-binding domain"/>
    <property type="match status" value="1"/>
</dbReference>
<evidence type="ECO:0000256" key="2">
    <source>
        <dbReference type="ARBA" id="ARBA00022490"/>
    </source>
</evidence>
<reference evidence="12" key="1">
    <citation type="journal article" date="2018" name="Genome Biol.">
        <title>SKESA: strategic k-mer extension for scrupulous assemblies.</title>
        <authorList>
            <person name="Souvorov A."/>
            <person name="Agarwala R."/>
            <person name="Lipman D.J."/>
        </authorList>
    </citation>
    <scope>NUCLEOTIDE SEQUENCE</scope>
    <source>
        <strain evidence="12">YDC697-2</strain>
    </source>
</reference>
<dbReference type="InterPro" id="IPR016032">
    <property type="entry name" value="Sig_transdc_resp-reg_C-effctor"/>
</dbReference>
<dbReference type="SUPFAM" id="SSF52172">
    <property type="entry name" value="CheY-like"/>
    <property type="match status" value="1"/>
</dbReference>
<dbReference type="PROSITE" id="PS50110">
    <property type="entry name" value="RESPONSE_REGULATORY"/>
    <property type="match status" value="1"/>
</dbReference>
<feature type="DNA-binding region" description="OmpR/PhoB-type" evidence="9">
    <location>
        <begin position="122"/>
        <end position="215"/>
    </location>
</feature>
<keyword evidence="5" id="KW-0805">Transcription regulation</keyword>
<proteinExistence type="predicted"/>
<gene>
    <name evidence="12" type="ORF">I8Y00_002554</name>
</gene>
<organism evidence="12">
    <name type="scientific">Citrobacter farmeri</name>
    <dbReference type="NCBI Taxonomy" id="67824"/>
    <lineage>
        <taxon>Bacteria</taxon>
        <taxon>Pseudomonadati</taxon>
        <taxon>Pseudomonadota</taxon>
        <taxon>Gammaproteobacteria</taxon>
        <taxon>Enterobacterales</taxon>
        <taxon>Enterobacteriaceae</taxon>
        <taxon>Citrobacter</taxon>
    </lineage>
</organism>
<feature type="domain" description="OmpR/PhoB-type" evidence="11">
    <location>
        <begin position="122"/>
        <end position="215"/>
    </location>
</feature>
<evidence type="ECO:0000256" key="6">
    <source>
        <dbReference type="ARBA" id="ARBA00023125"/>
    </source>
</evidence>
<dbReference type="PANTHER" id="PTHR48111">
    <property type="entry name" value="REGULATOR OF RPOS"/>
    <property type="match status" value="1"/>
</dbReference>
<evidence type="ECO:0000313" key="12">
    <source>
        <dbReference type="EMBL" id="HAT1586205.1"/>
    </source>
</evidence>
<dbReference type="SUPFAM" id="SSF46894">
    <property type="entry name" value="C-terminal effector domain of the bipartite response regulators"/>
    <property type="match status" value="1"/>
</dbReference>
<dbReference type="InterPro" id="IPR039420">
    <property type="entry name" value="WalR-like"/>
</dbReference>
<accession>A0A8H9NVF8</accession>
<evidence type="ECO:0000259" key="11">
    <source>
        <dbReference type="PROSITE" id="PS51755"/>
    </source>
</evidence>
<evidence type="ECO:0000256" key="7">
    <source>
        <dbReference type="ARBA" id="ARBA00023163"/>
    </source>
</evidence>
<evidence type="ECO:0000256" key="9">
    <source>
        <dbReference type="PROSITE-ProRule" id="PRU01091"/>
    </source>
</evidence>
<dbReference type="EMBL" id="DACSDU010000009">
    <property type="protein sequence ID" value="HAT1586205.1"/>
    <property type="molecule type" value="Genomic_DNA"/>
</dbReference>
<dbReference type="Proteomes" id="UP000864563">
    <property type="component" value="Unassembled WGS sequence"/>
</dbReference>
<reference evidence="12" key="2">
    <citation type="submission" date="2020-11" db="EMBL/GenBank/DDBJ databases">
        <authorList>
            <consortium name="NCBI Pathogen Detection Project"/>
        </authorList>
    </citation>
    <scope>NUCLEOTIDE SEQUENCE</scope>
    <source>
        <strain evidence="12">YDC697-2</strain>
    </source>
</reference>
<dbReference type="AlphaFoldDB" id="A0A8H9NVF8"/>
<comment type="caution">
    <text evidence="12">The sequence shown here is derived from an EMBL/GenBank/DDBJ whole genome shotgun (WGS) entry which is preliminary data.</text>
</comment>
<dbReference type="PANTHER" id="PTHR48111:SF35">
    <property type="entry name" value="TRANSCRIPTIONAL REGULATORY PROTEIN QSEB"/>
    <property type="match status" value="1"/>
</dbReference>
<dbReference type="GO" id="GO:0005829">
    <property type="term" value="C:cytosol"/>
    <property type="evidence" value="ECO:0007669"/>
    <property type="project" value="TreeGrafter"/>
</dbReference>
<sequence length="215" mass="24272">MRLLLIGENEIKMQFLCSGLNKSGNIIDRVKNISQAEAFLNATHYCAIIILNPTDQCLSTTSQWHNKNSKFALISLIESREANERVKCFNLGLNDCIDFPVDIEELNARIHAAVRRNCALAPSILRHSNIIYNTSSREVKVNGEEVGLTPRELSLLEVFMMNKERILSRRYLEDKLCSWGEVIGSNVIEVHISSLRKKLGKGVIKTLSGQGYRLV</sequence>
<dbReference type="RefSeq" id="WP_052425409.1">
    <property type="nucleotide sequence ID" value="NZ_CABMNX010000001.1"/>
</dbReference>
<dbReference type="GO" id="GO:0032993">
    <property type="term" value="C:protein-DNA complex"/>
    <property type="evidence" value="ECO:0007669"/>
    <property type="project" value="TreeGrafter"/>
</dbReference>
<keyword evidence="4" id="KW-0902">Two-component regulatory system</keyword>
<dbReference type="CDD" id="cd00383">
    <property type="entry name" value="trans_reg_C"/>
    <property type="match status" value="1"/>
</dbReference>
<keyword evidence="7" id="KW-0804">Transcription</keyword>
<dbReference type="PROSITE" id="PS51755">
    <property type="entry name" value="OMPR_PHOB"/>
    <property type="match status" value="1"/>
</dbReference>
<dbReference type="InterPro" id="IPR001789">
    <property type="entry name" value="Sig_transdc_resp-reg_receiver"/>
</dbReference>